<name>S7IA74_VIBFL</name>
<evidence type="ECO:0000313" key="3">
    <source>
        <dbReference type="Proteomes" id="UP000014854"/>
    </source>
</evidence>
<organism evidence="2 3">
    <name type="scientific">Vibrio fluvialis PG41</name>
    <dbReference type="NCBI Taxonomy" id="1336752"/>
    <lineage>
        <taxon>Bacteria</taxon>
        <taxon>Pseudomonadati</taxon>
        <taxon>Pseudomonadota</taxon>
        <taxon>Gammaproteobacteria</taxon>
        <taxon>Vibrionales</taxon>
        <taxon>Vibrionaceae</taxon>
        <taxon>Vibrio</taxon>
    </lineage>
</organism>
<dbReference type="RefSeq" id="WP_020327571.1">
    <property type="nucleotide sequence ID" value="NZ_ASXS01000001.1"/>
</dbReference>
<sequence>MSMLLTAQALKIKVGNAAKKFVLVKLADNANDDGICWPSYEHIAEMCEMSRRTVIRHIADLEEMGLVSVRSRKGAKGNDSNVYQLHLSGVNLSLPSDKQRTEVVTQDHPPGDRMTPEPITEPIKEPVIKNNGDSHALEGSLILDGSYPQSLNLAAWAAWLDYRRKVLKKPYKSERGERVAIFKLIKISRGDLVAQQKIVDQSIDEEWQGLFALKSPNQATAKPPVTHVEEFSEHMDTSQFDAPSWVRGGDQ</sequence>
<dbReference type="Gene3D" id="1.10.10.10">
    <property type="entry name" value="Winged helix-like DNA-binding domain superfamily/Winged helix DNA-binding domain"/>
    <property type="match status" value="1"/>
</dbReference>
<comment type="caution">
    <text evidence="2">The sequence shown here is derived from an EMBL/GenBank/DDBJ whole genome shotgun (WGS) entry which is preliminary data.</text>
</comment>
<feature type="region of interest" description="Disordered" evidence="1">
    <location>
        <begin position="232"/>
        <end position="251"/>
    </location>
</feature>
<dbReference type="Pfam" id="PF13730">
    <property type="entry name" value="HTH_36"/>
    <property type="match status" value="1"/>
</dbReference>
<accession>S7IA74</accession>
<dbReference type="InterPro" id="IPR036390">
    <property type="entry name" value="WH_DNA-bd_sf"/>
</dbReference>
<dbReference type="InterPro" id="IPR036388">
    <property type="entry name" value="WH-like_DNA-bd_sf"/>
</dbReference>
<dbReference type="AlphaFoldDB" id="S7IA74"/>
<evidence type="ECO:0008006" key="4">
    <source>
        <dbReference type="Google" id="ProtNLM"/>
    </source>
</evidence>
<dbReference type="PATRIC" id="fig|1336752.4.peg.158"/>
<protein>
    <recommendedName>
        <fullName evidence="4">Replication protein</fullName>
    </recommendedName>
</protein>
<reference evidence="2 3" key="1">
    <citation type="journal article" date="2013" name="Gut Pathog.">
        <title>Evidence of a new metabolic capacity in an emerging diarrheal pathogen: lessons from the draft genomes of Vibrio fluvialis strains PG41 and I21563.</title>
        <authorList>
            <person name="Khatri I."/>
            <person name="Mahajan S."/>
            <person name="Dureja C."/>
            <person name="Subramanian S."/>
            <person name="Raychaudhuri S."/>
        </authorList>
    </citation>
    <scope>NUCLEOTIDE SEQUENCE [LARGE SCALE GENOMIC DNA]</scope>
    <source>
        <strain evidence="2 3">PG41</strain>
    </source>
</reference>
<proteinExistence type="predicted"/>
<evidence type="ECO:0000313" key="2">
    <source>
        <dbReference type="EMBL" id="EPP25009.1"/>
    </source>
</evidence>
<evidence type="ECO:0000256" key="1">
    <source>
        <dbReference type="SAM" id="MobiDB-lite"/>
    </source>
</evidence>
<dbReference type="SUPFAM" id="SSF46785">
    <property type="entry name" value="Winged helix' DNA-binding domain"/>
    <property type="match status" value="1"/>
</dbReference>
<dbReference type="Proteomes" id="UP000014854">
    <property type="component" value="Unassembled WGS sequence"/>
</dbReference>
<gene>
    <name evidence="2" type="ORF">L910_0158</name>
</gene>
<dbReference type="EMBL" id="ASXS01000001">
    <property type="protein sequence ID" value="EPP25009.1"/>
    <property type="molecule type" value="Genomic_DNA"/>
</dbReference>
<feature type="region of interest" description="Disordered" evidence="1">
    <location>
        <begin position="98"/>
        <end position="129"/>
    </location>
</feature>